<keyword evidence="2" id="KW-1185">Reference proteome</keyword>
<evidence type="ECO:0000313" key="1">
    <source>
        <dbReference type="EMBL" id="KAH0755004.1"/>
    </source>
</evidence>
<dbReference type="Gene3D" id="3.60.10.10">
    <property type="entry name" value="Endonuclease/exonuclease/phosphatase"/>
    <property type="match status" value="1"/>
</dbReference>
<proteinExistence type="predicted"/>
<name>A0ABQ7UUX6_SOLTU</name>
<accession>A0ABQ7UUX6</accession>
<dbReference type="PANTHER" id="PTHR33710">
    <property type="entry name" value="BNAC02G09200D PROTEIN"/>
    <property type="match status" value="1"/>
</dbReference>
<dbReference type="EMBL" id="JAIVGD010000018">
    <property type="protein sequence ID" value="KAH0755004.1"/>
    <property type="molecule type" value="Genomic_DNA"/>
</dbReference>
<dbReference type="SUPFAM" id="SSF56219">
    <property type="entry name" value="DNase I-like"/>
    <property type="match status" value="1"/>
</dbReference>
<sequence length="222" mass="26283">MEPFQDPLALDQYKRKLGFDNALANYSEKIWIFWRDDWEVYARCNALDRLELWEELEGIAEDWRIPWMEAIEFALCISSYALTEVKLSGSKYTWWNGRIDEACIFKRLDRILVNALFTEELPSSEVHHLIRHGSDHAHLHMICDIEDEPVTKHHQFKEVVQQHWRIEFVGSPLLEVHAKLKRVKRALAKWSRDVFGNIFQQIATVEDLIKVKETQLEILPTV</sequence>
<dbReference type="InterPro" id="IPR036691">
    <property type="entry name" value="Endo/exonu/phosph_ase_sf"/>
</dbReference>
<dbReference type="PANTHER" id="PTHR33710:SF79">
    <property type="entry name" value="OS06G0205337 PROTEIN"/>
    <property type="match status" value="1"/>
</dbReference>
<gene>
    <name evidence="1" type="ORF">KY290_025274</name>
</gene>
<comment type="caution">
    <text evidence="1">The sequence shown here is derived from an EMBL/GenBank/DDBJ whole genome shotgun (WGS) entry which is preliminary data.</text>
</comment>
<evidence type="ECO:0000313" key="2">
    <source>
        <dbReference type="Proteomes" id="UP000826656"/>
    </source>
</evidence>
<reference evidence="1 2" key="1">
    <citation type="journal article" date="2021" name="bioRxiv">
        <title>Chromosome-scale and haplotype-resolved genome assembly of a tetraploid potato cultivar.</title>
        <authorList>
            <person name="Sun H."/>
            <person name="Jiao W.-B."/>
            <person name="Krause K."/>
            <person name="Campoy J.A."/>
            <person name="Goel M."/>
            <person name="Folz-Donahue K."/>
            <person name="Kukat C."/>
            <person name="Huettel B."/>
            <person name="Schneeberger K."/>
        </authorList>
    </citation>
    <scope>NUCLEOTIDE SEQUENCE [LARGE SCALE GENOMIC DNA]</scope>
    <source>
        <strain evidence="1">SolTubOtavaFocal</strain>
        <tissue evidence="1">Leaves</tissue>
    </source>
</reference>
<dbReference type="Proteomes" id="UP000826656">
    <property type="component" value="Unassembled WGS sequence"/>
</dbReference>
<protein>
    <submittedName>
        <fullName evidence="1">Uncharacterized protein</fullName>
    </submittedName>
</protein>
<organism evidence="1 2">
    <name type="scientific">Solanum tuberosum</name>
    <name type="common">Potato</name>
    <dbReference type="NCBI Taxonomy" id="4113"/>
    <lineage>
        <taxon>Eukaryota</taxon>
        <taxon>Viridiplantae</taxon>
        <taxon>Streptophyta</taxon>
        <taxon>Embryophyta</taxon>
        <taxon>Tracheophyta</taxon>
        <taxon>Spermatophyta</taxon>
        <taxon>Magnoliopsida</taxon>
        <taxon>eudicotyledons</taxon>
        <taxon>Gunneridae</taxon>
        <taxon>Pentapetalae</taxon>
        <taxon>asterids</taxon>
        <taxon>lamiids</taxon>
        <taxon>Solanales</taxon>
        <taxon>Solanaceae</taxon>
        <taxon>Solanoideae</taxon>
        <taxon>Solaneae</taxon>
        <taxon>Solanum</taxon>
    </lineage>
</organism>